<feature type="domain" description="6-phosphogluconate dehydrogenase NADP-binding" evidence="1">
    <location>
        <begin position="11"/>
        <end position="142"/>
    </location>
</feature>
<keyword evidence="4" id="KW-1185">Reference proteome</keyword>
<gene>
    <name evidence="3" type="ORF">SAMN05443245_7698</name>
</gene>
<dbReference type="InterPro" id="IPR036291">
    <property type="entry name" value="NAD(P)-bd_dom_sf"/>
</dbReference>
<dbReference type="InterPro" id="IPR008927">
    <property type="entry name" value="6-PGluconate_DH-like_C_sf"/>
</dbReference>
<dbReference type="SUPFAM" id="SSF48179">
    <property type="entry name" value="6-phosphogluconate dehydrogenase C-terminal domain-like"/>
    <property type="match status" value="1"/>
</dbReference>
<name>A0A1H1JZR9_9BURK</name>
<evidence type="ECO:0000259" key="1">
    <source>
        <dbReference type="Pfam" id="PF03446"/>
    </source>
</evidence>
<dbReference type="AlphaFoldDB" id="A0A1H1JZR9"/>
<dbReference type="InterPro" id="IPR015814">
    <property type="entry name" value="Pgluconate_DH_NAD-bd_C"/>
</dbReference>
<organism evidence="3 4">
    <name type="scientific">Paraburkholderia fungorum</name>
    <dbReference type="NCBI Taxonomy" id="134537"/>
    <lineage>
        <taxon>Bacteria</taxon>
        <taxon>Pseudomonadati</taxon>
        <taxon>Pseudomonadota</taxon>
        <taxon>Betaproteobacteria</taxon>
        <taxon>Burkholderiales</taxon>
        <taxon>Burkholderiaceae</taxon>
        <taxon>Paraburkholderia</taxon>
    </lineage>
</organism>
<dbReference type="InterPro" id="IPR006115">
    <property type="entry name" value="6PGDH_NADP-bd"/>
</dbReference>
<reference evidence="4" key="1">
    <citation type="submission" date="2016-10" db="EMBL/GenBank/DDBJ databases">
        <authorList>
            <person name="Varghese N."/>
            <person name="Submissions S."/>
        </authorList>
    </citation>
    <scope>NUCLEOTIDE SEQUENCE [LARGE SCALE GENOMIC DNA]</scope>
    <source>
        <strain evidence="4">GAS106B</strain>
    </source>
</reference>
<feature type="domain" description="Phosphogluconate dehydrogenase NAD-binding putative C-terminal" evidence="2">
    <location>
        <begin position="192"/>
        <end position="260"/>
    </location>
</feature>
<dbReference type="Pfam" id="PF03446">
    <property type="entry name" value="NAD_binding_2"/>
    <property type="match status" value="1"/>
</dbReference>
<proteinExistence type="predicted"/>
<dbReference type="Gene3D" id="3.40.50.720">
    <property type="entry name" value="NAD(P)-binding Rossmann-like Domain"/>
    <property type="match status" value="1"/>
</dbReference>
<evidence type="ECO:0000259" key="2">
    <source>
        <dbReference type="Pfam" id="PF09130"/>
    </source>
</evidence>
<dbReference type="GO" id="GO:0050661">
    <property type="term" value="F:NADP binding"/>
    <property type="evidence" value="ECO:0007669"/>
    <property type="project" value="InterPro"/>
</dbReference>
<dbReference type="Pfam" id="PF09130">
    <property type="entry name" value="DUF1932"/>
    <property type="match status" value="1"/>
</dbReference>
<protein>
    <submittedName>
        <fullName evidence="3">NAD binding domain of 6-phosphogluconate dehydrogenase</fullName>
    </submittedName>
</protein>
<dbReference type="RefSeq" id="WP_074774792.1">
    <property type="nucleotide sequence ID" value="NZ_FNKP01000004.1"/>
</dbReference>
<evidence type="ECO:0000313" key="3">
    <source>
        <dbReference type="EMBL" id="SDR55476.1"/>
    </source>
</evidence>
<accession>A0A1H1JZR9</accession>
<dbReference type="EMBL" id="FNKP01000004">
    <property type="protein sequence ID" value="SDR55476.1"/>
    <property type="molecule type" value="Genomic_DNA"/>
</dbReference>
<dbReference type="SUPFAM" id="SSF51735">
    <property type="entry name" value="NAD(P)-binding Rossmann-fold domains"/>
    <property type="match status" value="1"/>
</dbReference>
<dbReference type="Gene3D" id="1.10.1040.10">
    <property type="entry name" value="N-(1-d-carboxylethyl)-l-norvaline Dehydrogenase, domain 2"/>
    <property type="match status" value="1"/>
</dbReference>
<dbReference type="OrthoDB" id="1271986at2"/>
<dbReference type="Proteomes" id="UP000183487">
    <property type="component" value="Unassembled WGS sequence"/>
</dbReference>
<sequence>MKPIVAIPSAGEMGAALAAQLTARGVKVLTMLEGRSEANRRRAELAGMTSAKDDDQLLDADFLLSVLPPAHAAGFARRIAPALIRAPRRPLYVDCNAISPDTALGIAKNIEENGGSFVDASIIGFPAKPGATGGPKIFASGPLAPSLQVLGEYGLEIRVLDAPVGAASSLKMCYGGLTKGLVALGSALILAAQRTGSMDALNSELQATQPHLFAWLQRMVPDMFRKSHRWVAEVDEVESLMGDRPEHEIFAGASALFERLAADERGDQTEIDVLAAFFTRV</sequence>
<dbReference type="InterPro" id="IPR013328">
    <property type="entry name" value="6PGD_dom2"/>
</dbReference>
<evidence type="ECO:0000313" key="4">
    <source>
        <dbReference type="Proteomes" id="UP000183487"/>
    </source>
</evidence>